<dbReference type="PANTHER" id="PTHR13178">
    <property type="entry name" value="NADH-UBIQUINONE OXIDOREDUCTASE SGDH SUBUNIT"/>
    <property type="match status" value="1"/>
</dbReference>
<reference evidence="18" key="4">
    <citation type="submission" date="2025-09" db="UniProtKB">
        <authorList>
            <consortium name="Ensembl"/>
        </authorList>
    </citation>
    <scope>IDENTIFICATION</scope>
    <source>
        <strain evidence="18">HSOK</strain>
    </source>
</reference>
<evidence type="ECO:0000256" key="9">
    <source>
        <dbReference type="ARBA" id="ARBA00022792"/>
    </source>
</evidence>
<comment type="subcellular location">
    <subcellularLocation>
        <location evidence="2">Mitochondrion inner membrane</location>
        <topology evidence="2">Single-pass membrane protein</topology>
    </subcellularLocation>
</comment>
<keyword evidence="14 17" id="KW-0472">Membrane</keyword>
<dbReference type="Ensembl" id="ENSORLT00015026179.1">
    <property type="protein sequence ID" value="ENSORLP00015017670.1"/>
    <property type="gene ID" value="ENSORLG00015018709.1"/>
</dbReference>
<dbReference type="Pfam" id="PF09781">
    <property type="entry name" value="NDUF_B5"/>
    <property type="match status" value="1"/>
</dbReference>
<comment type="similarity">
    <text evidence="3">Belongs to the complex I NDUFB5 subunit family.</text>
</comment>
<dbReference type="GO" id="GO:0005743">
    <property type="term" value="C:mitochondrial inner membrane"/>
    <property type="evidence" value="ECO:0007669"/>
    <property type="project" value="UniProtKB-SubCell"/>
</dbReference>
<evidence type="ECO:0000256" key="16">
    <source>
        <dbReference type="ARBA" id="ARBA00032550"/>
    </source>
</evidence>
<evidence type="ECO:0000256" key="3">
    <source>
        <dbReference type="ARBA" id="ARBA00007152"/>
    </source>
</evidence>
<feature type="transmembrane region" description="Helical" evidence="17">
    <location>
        <begin position="117"/>
        <end position="137"/>
    </location>
</feature>
<comment type="function">
    <text evidence="1">Accessory subunit of the mitochondrial membrane respiratory chain NADH dehydrogenase (Complex I), that is believed not to be involved in catalysis. Complex I functions in the transfer of electrons from NADH to the respiratory chain. The immediate electron acceptor for the enzyme is believed to be ubiquinone.</text>
</comment>
<evidence type="ECO:0000256" key="15">
    <source>
        <dbReference type="ARBA" id="ARBA00032395"/>
    </source>
</evidence>
<reference evidence="18" key="3">
    <citation type="submission" date="2025-08" db="UniProtKB">
        <authorList>
            <consortium name="Ensembl"/>
        </authorList>
    </citation>
    <scope>IDENTIFICATION</scope>
    <source>
        <strain evidence="18">HSOK</strain>
    </source>
</reference>
<keyword evidence="13" id="KW-0496">Mitochondrion</keyword>
<evidence type="ECO:0000256" key="10">
    <source>
        <dbReference type="ARBA" id="ARBA00022946"/>
    </source>
</evidence>
<dbReference type="PANTHER" id="PTHR13178:SF0">
    <property type="entry name" value="NADH DEHYDROGENASE [UBIQUINONE] 1 BETA SUBCOMPLEX SUBUNIT 5, MITOCHONDRIAL"/>
    <property type="match status" value="1"/>
</dbReference>
<evidence type="ECO:0000256" key="6">
    <source>
        <dbReference type="ARBA" id="ARBA00022448"/>
    </source>
</evidence>
<keyword evidence="8 17" id="KW-0812">Transmembrane</keyword>
<evidence type="ECO:0000313" key="19">
    <source>
        <dbReference type="Proteomes" id="UP000265200"/>
    </source>
</evidence>
<evidence type="ECO:0000256" key="13">
    <source>
        <dbReference type="ARBA" id="ARBA00023128"/>
    </source>
</evidence>
<organism evidence="18 19">
    <name type="scientific">Oryzias latipes</name>
    <name type="common">Japanese rice fish</name>
    <name type="synonym">Japanese killifish</name>
    <dbReference type="NCBI Taxonomy" id="8090"/>
    <lineage>
        <taxon>Eukaryota</taxon>
        <taxon>Metazoa</taxon>
        <taxon>Chordata</taxon>
        <taxon>Craniata</taxon>
        <taxon>Vertebrata</taxon>
        <taxon>Euteleostomi</taxon>
        <taxon>Actinopterygii</taxon>
        <taxon>Neopterygii</taxon>
        <taxon>Teleostei</taxon>
        <taxon>Neoteleostei</taxon>
        <taxon>Acanthomorphata</taxon>
        <taxon>Ovalentaria</taxon>
        <taxon>Atherinomorphae</taxon>
        <taxon>Beloniformes</taxon>
        <taxon>Adrianichthyidae</taxon>
        <taxon>Oryziinae</taxon>
        <taxon>Oryzias</taxon>
    </lineage>
</organism>
<keyword evidence="12 17" id="KW-1133">Transmembrane helix</keyword>
<evidence type="ECO:0000256" key="4">
    <source>
        <dbReference type="ARBA" id="ARBA00011533"/>
    </source>
</evidence>
<evidence type="ECO:0000256" key="11">
    <source>
        <dbReference type="ARBA" id="ARBA00022982"/>
    </source>
</evidence>
<dbReference type="InterPro" id="IPR019173">
    <property type="entry name" value="NADH_UbQ_OxRdtase_B5_su"/>
</dbReference>
<reference key="1">
    <citation type="journal article" date="2007" name="Nature">
        <title>The medaka draft genome and insights into vertebrate genome evolution.</title>
        <authorList>
            <person name="Kasahara M."/>
            <person name="Naruse K."/>
            <person name="Sasaki S."/>
            <person name="Nakatani Y."/>
            <person name="Qu W."/>
            <person name="Ahsan B."/>
            <person name="Yamada T."/>
            <person name="Nagayasu Y."/>
            <person name="Doi K."/>
            <person name="Kasai Y."/>
            <person name="Jindo T."/>
            <person name="Kobayashi D."/>
            <person name="Shimada A."/>
            <person name="Toyoda A."/>
            <person name="Kuroki Y."/>
            <person name="Fujiyama A."/>
            <person name="Sasaki T."/>
            <person name="Shimizu A."/>
            <person name="Asakawa S."/>
            <person name="Shimizu N."/>
            <person name="Hashimoto S."/>
            <person name="Yang J."/>
            <person name="Lee Y."/>
            <person name="Matsushima K."/>
            <person name="Sugano S."/>
            <person name="Sakaizumi M."/>
            <person name="Narita T."/>
            <person name="Ohishi K."/>
            <person name="Haga S."/>
            <person name="Ohta F."/>
            <person name="Nomoto H."/>
            <person name="Nogata K."/>
            <person name="Morishita T."/>
            <person name="Endo T."/>
            <person name="Shin-I T."/>
            <person name="Takeda H."/>
            <person name="Morishita S."/>
            <person name="Kohara Y."/>
        </authorList>
    </citation>
    <scope>NUCLEOTIDE SEQUENCE [LARGE SCALE GENOMIC DNA]</scope>
    <source>
        <strain>Hd-rR</strain>
    </source>
</reference>
<name>A0A3P9ICS5_ORYLA</name>
<evidence type="ECO:0000256" key="8">
    <source>
        <dbReference type="ARBA" id="ARBA00022692"/>
    </source>
</evidence>
<keyword evidence="11" id="KW-0249">Electron transport</keyword>
<dbReference type="AlphaFoldDB" id="A0A3P9ICS5"/>
<keyword evidence="9" id="KW-0999">Mitochondrion inner membrane</keyword>
<comment type="subunit">
    <text evidence="4">Complex I is composed of 45 different subunits.</text>
</comment>
<reference evidence="18 19" key="2">
    <citation type="submission" date="2017-04" db="EMBL/GenBank/DDBJ databases">
        <title>CpG methylation of centromeres and impact of large insertions on vertebrate speciation.</title>
        <authorList>
            <person name="Ichikawa K."/>
            <person name="Yoshimura J."/>
            <person name="Morishita S."/>
        </authorList>
    </citation>
    <scope>NUCLEOTIDE SEQUENCE</scope>
    <source>
        <strain evidence="18 19">HSOK</strain>
    </source>
</reference>
<proteinExistence type="inferred from homology"/>
<dbReference type="Proteomes" id="UP000265200">
    <property type="component" value="Chromosome 4"/>
</dbReference>
<sequence>MHKDSMKLTKGLNLKGRIVCPYQIWRLQLHLLMDESASALLPCRPTVVMVGMSVLRSAAAFAARLTPLKPGSSPANLLTRAIPRTDKAAIRWGHGKKMFVIKPSDYYDRRFLRLLQYYVLLTGIPVAIIVTGVNLFIGEAELAEIPEGYEPEHWEYYKHPITRWISRNLYDSPVKDYEKMMAVIQIEKEKADMRLTQMEVRRHMRESGDGPWFQISTLNKDLIDHSPKASPDN</sequence>
<keyword evidence="7" id="KW-0679">Respiratory chain</keyword>
<evidence type="ECO:0000313" key="18">
    <source>
        <dbReference type="Ensembl" id="ENSORLP00015017670.1"/>
    </source>
</evidence>
<evidence type="ECO:0000256" key="12">
    <source>
        <dbReference type="ARBA" id="ARBA00022989"/>
    </source>
</evidence>
<keyword evidence="6" id="KW-0813">Transport</keyword>
<keyword evidence="10" id="KW-0809">Transit peptide</keyword>
<evidence type="ECO:0000256" key="5">
    <source>
        <dbReference type="ARBA" id="ARBA00015175"/>
    </source>
</evidence>
<accession>A0A3P9ICS5</accession>
<protein>
    <recommendedName>
        <fullName evidence="5">NADH dehydrogenase [ubiquinone] 1 beta subcomplex subunit 5, mitochondrial</fullName>
    </recommendedName>
    <alternativeName>
        <fullName evidence="16">Complex I-SGDH</fullName>
    </alternativeName>
    <alternativeName>
        <fullName evidence="15">NADH-ubiquinone oxidoreductase SGDH subunit</fullName>
    </alternativeName>
</protein>
<evidence type="ECO:0000256" key="1">
    <source>
        <dbReference type="ARBA" id="ARBA00003195"/>
    </source>
</evidence>
<evidence type="ECO:0000256" key="17">
    <source>
        <dbReference type="SAM" id="Phobius"/>
    </source>
</evidence>
<evidence type="ECO:0000256" key="14">
    <source>
        <dbReference type="ARBA" id="ARBA00023136"/>
    </source>
</evidence>
<evidence type="ECO:0000256" key="2">
    <source>
        <dbReference type="ARBA" id="ARBA00004434"/>
    </source>
</evidence>
<evidence type="ECO:0000256" key="7">
    <source>
        <dbReference type="ARBA" id="ARBA00022660"/>
    </source>
</evidence>